<evidence type="ECO:0000313" key="4">
    <source>
        <dbReference type="Proteomes" id="UP001218071"/>
    </source>
</evidence>
<sequence>MSNQNSNGFYPDERYNTDPEIGRTEQFGAVPQQQYPQQYGQPQYQQPQYQQPQYQQQYAQPYAGGYPQQPQPERRGMNGWLIALLVLLVAGIVGALAYLGGTGAFNRSSEPVTSTVVETQTMERSSATQAPAPAEPAKPSRRTYSNYAPNTSVTSSGFAANVYSAFIDEYNRTGNANITVSAYSPATGQTYRMSCSGAATVLCSGGNNAQVKIW</sequence>
<keyword evidence="4" id="KW-1185">Reference proteome</keyword>
<feature type="transmembrane region" description="Helical" evidence="2">
    <location>
        <begin position="80"/>
        <end position="99"/>
    </location>
</feature>
<accession>A0ABY7UHU1</accession>
<organism evidence="3 4">
    <name type="scientific">Corynebacterium jeddahense</name>
    <dbReference type="NCBI Taxonomy" id="1414719"/>
    <lineage>
        <taxon>Bacteria</taxon>
        <taxon>Bacillati</taxon>
        <taxon>Actinomycetota</taxon>
        <taxon>Actinomycetes</taxon>
        <taxon>Mycobacteriales</taxon>
        <taxon>Corynebacteriaceae</taxon>
        <taxon>Corynebacterium</taxon>
    </lineage>
</organism>
<feature type="compositionally biased region" description="Polar residues" evidence="1">
    <location>
        <begin position="108"/>
        <end position="129"/>
    </location>
</feature>
<feature type="compositionally biased region" description="Basic and acidic residues" evidence="1">
    <location>
        <begin position="11"/>
        <end position="23"/>
    </location>
</feature>
<name>A0ABY7UHU1_9CORY</name>
<evidence type="ECO:0008006" key="5">
    <source>
        <dbReference type="Google" id="ProtNLM"/>
    </source>
</evidence>
<dbReference type="Proteomes" id="UP001218071">
    <property type="component" value="Chromosome"/>
</dbReference>
<evidence type="ECO:0000256" key="2">
    <source>
        <dbReference type="SAM" id="Phobius"/>
    </source>
</evidence>
<proteinExistence type="predicted"/>
<dbReference type="RefSeq" id="WP_157034543.1">
    <property type="nucleotide sequence ID" value="NZ_CBYN010000160.1"/>
</dbReference>
<feature type="region of interest" description="Disordered" evidence="1">
    <location>
        <begin position="108"/>
        <end position="148"/>
    </location>
</feature>
<dbReference type="EMBL" id="CP063194">
    <property type="protein sequence ID" value="WCZ38333.1"/>
    <property type="molecule type" value="Genomic_DNA"/>
</dbReference>
<feature type="region of interest" description="Disordered" evidence="1">
    <location>
        <begin position="1"/>
        <end position="56"/>
    </location>
</feature>
<evidence type="ECO:0000313" key="3">
    <source>
        <dbReference type="EMBL" id="WCZ38333.1"/>
    </source>
</evidence>
<feature type="compositionally biased region" description="Low complexity" evidence="1">
    <location>
        <begin position="31"/>
        <end position="56"/>
    </location>
</feature>
<keyword evidence="2" id="KW-0472">Membrane</keyword>
<keyword evidence="2" id="KW-1133">Transmembrane helix</keyword>
<keyword evidence="2" id="KW-0812">Transmembrane</keyword>
<evidence type="ECO:0000256" key="1">
    <source>
        <dbReference type="SAM" id="MobiDB-lite"/>
    </source>
</evidence>
<gene>
    <name evidence="3" type="ORF">CJEDD_03585</name>
</gene>
<protein>
    <recommendedName>
        <fullName evidence="5">Secreted protein</fullName>
    </recommendedName>
</protein>
<reference evidence="3 4" key="1">
    <citation type="submission" date="2020-10" db="EMBL/GenBank/DDBJ databases">
        <title>Complete genome sequence of Corynebacterium jeddahense DSM 45997, type strain of Corynebacterium jeddahense.</title>
        <authorList>
            <person name="Busche T."/>
            <person name="Kalinowski J."/>
            <person name="Ruckert C."/>
        </authorList>
    </citation>
    <scope>NUCLEOTIDE SEQUENCE [LARGE SCALE GENOMIC DNA]</scope>
    <source>
        <strain evidence="3 4">DSM 45997</strain>
    </source>
</reference>